<sequence length="89" mass="10106">MRLNGEISIANVDDDDDGDGERKENELGLIRSPTPTAPPTRLVVGYALTSKKRQSFLQPKLLALARYRILPVHYFRLYAFNRFVCIALV</sequence>
<reference evidence="4" key="1">
    <citation type="journal article" date="2014" name="Science">
        <title>The coffee genome provides insight into the convergent evolution of caffeine biosynthesis.</title>
        <authorList>
            <person name="Denoeud F."/>
            <person name="Carretero-Paulet L."/>
            <person name="Dereeper A."/>
            <person name="Droc G."/>
            <person name="Guyot R."/>
            <person name="Pietrella M."/>
            <person name="Zheng C."/>
            <person name="Alberti A."/>
            <person name="Anthony F."/>
            <person name="Aprea G."/>
            <person name="Aury J.M."/>
            <person name="Bento P."/>
            <person name="Bernard M."/>
            <person name="Bocs S."/>
            <person name="Campa C."/>
            <person name="Cenci A."/>
            <person name="Combes M.C."/>
            <person name="Crouzillat D."/>
            <person name="Da Silva C."/>
            <person name="Daddiego L."/>
            <person name="De Bellis F."/>
            <person name="Dussert S."/>
            <person name="Garsmeur O."/>
            <person name="Gayraud T."/>
            <person name="Guignon V."/>
            <person name="Jahn K."/>
            <person name="Jamilloux V."/>
            <person name="Joet T."/>
            <person name="Labadie K."/>
            <person name="Lan T."/>
            <person name="Leclercq J."/>
            <person name="Lepelley M."/>
            <person name="Leroy T."/>
            <person name="Li L.T."/>
            <person name="Librado P."/>
            <person name="Lopez L."/>
            <person name="Munoz A."/>
            <person name="Noel B."/>
            <person name="Pallavicini A."/>
            <person name="Perrotta G."/>
            <person name="Poncet V."/>
            <person name="Pot D."/>
            <person name="Priyono X."/>
            <person name="Rigoreau M."/>
            <person name="Rouard M."/>
            <person name="Rozas J."/>
            <person name="Tranchant-Dubreuil C."/>
            <person name="VanBuren R."/>
            <person name="Zhang Q."/>
            <person name="Andrade A.C."/>
            <person name="Argout X."/>
            <person name="Bertrand B."/>
            <person name="de Kochko A."/>
            <person name="Graziosi G."/>
            <person name="Henry R.J."/>
            <person name="Jayarama X."/>
            <person name="Ming R."/>
            <person name="Nagai C."/>
            <person name="Rounsley S."/>
            <person name="Sankoff D."/>
            <person name="Giuliano G."/>
            <person name="Albert V.A."/>
            <person name="Wincker P."/>
            <person name="Lashermes P."/>
        </authorList>
    </citation>
    <scope>NUCLEOTIDE SEQUENCE [LARGE SCALE GENOMIC DNA]</scope>
    <source>
        <strain evidence="4">cv. DH200-94</strain>
    </source>
</reference>
<protein>
    <recommendedName>
        <fullName evidence="2">Inositol-tetrakisphosphate 1-kinase N-terminal domain-containing protein</fullName>
    </recommendedName>
</protein>
<keyword evidence="4" id="KW-1185">Reference proteome</keyword>
<evidence type="ECO:0000313" key="4">
    <source>
        <dbReference type="Proteomes" id="UP000295252"/>
    </source>
</evidence>
<evidence type="ECO:0000313" key="3">
    <source>
        <dbReference type="EMBL" id="CDO97310.1"/>
    </source>
</evidence>
<dbReference type="InterPro" id="IPR041429">
    <property type="entry name" value="ITPK1_N"/>
</dbReference>
<dbReference type="EMBL" id="HG739085">
    <property type="protein sequence ID" value="CDO97310.1"/>
    <property type="molecule type" value="Genomic_DNA"/>
</dbReference>
<dbReference type="AlphaFoldDB" id="A0A068TLW0"/>
<name>A0A068TLW0_COFCA</name>
<gene>
    <name evidence="3" type="ORF">GSCOC_T00014618001</name>
</gene>
<dbReference type="Pfam" id="PF17927">
    <property type="entry name" value="Ins134_P3_kin_N"/>
    <property type="match status" value="1"/>
</dbReference>
<proteinExistence type="predicted"/>
<accession>A0A068TLW0</accession>
<feature type="region of interest" description="Disordered" evidence="1">
    <location>
        <begin position="1"/>
        <end position="32"/>
    </location>
</feature>
<dbReference type="Proteomes" id="UP000295252">
    <property type="component" value="Chromosome IV"/>
</dbReference>
<evidence type="ECO:0000259" key="2">
    <source>
        <dbReference type="Pfam" id="PF17927"/>
    </source>
</evidence>
<dbReference type="InParanoid" id="A0A068TLW0"/>
<organism evidence="3 4">
    <name type="scientific">Coffea canephora</name>
    <name type="common">Robusta coffee</name>
    <dbReference type="NCBI Taxonomy" id="49390"/>
    <lineage>
        <taxon>Eukaryota</taxon>
        <taxon>Viridiplantae</taxon>
        <taxon>Streptophyta</taxon>
        <taxon>Embryophyta</taxon>
        <taxon>Tracheophyta</taxon>
        <taxon>Spermatophyta</taxon>
        <taxon>Magnoliopsida</taxon>
        <taxon>eudicotyledons</taxon>
        <taxon>Gunneridae</taxon>
        <taxon>Pentapetalae</taxon>
        <taxon>asterids</taxon>
        <taxon>lamiids</taxon>
        <taxon>Gentianales</taxon>
        <taxon>Rubiaceae</taxon>
        <taxon>Ixoroideae</taxon>
        <taxon>Gardenieae complex</taxon>
        <taxon>Bertiereae - Coffeeae clade</taxon>
        <taxon>Coffeeae</taxon>
        <taxon>Coffea</taxon>
    </lineage>
</organism>
<feature type="domain" description="Inositol-tetrakisphosphate 1-kinase N-terminal" evidence="2">
    <location>
        <begin position="43"/>
        <end position="69"/>
    </location>
</feature>
<evidence type="ECO:0000256" key="1">
    <source>
        <dbReference type="SAM" id="MobiDB-lite"/>
    </source>
</evidence>
<dbReference type="Gramene" id="CDO97310">
    <property type="protein sequence ID" value="CDO97310"/>
    <property type="gene ID" value="GSCOC_T00014618001"/>
</dbReference>